<dbReference type="EMBL" id="JAFEUF010000239">
    <property type="protein sequence ID" value="MBM7057877.1"/>
    <property type="molecule type" value="Genomic_DNA"/>
</dbReference>
<comment type="caution">
    <text evidence="2">The sequence shown here is derived from an EMBL/GenBank/DDBJ whole genome shotgun (WGS) entry which is preliminary data.</text>
</comment>
<organism evidence="2 3">
    <name type="scientific">Streptomyces durocortorensis</name>
    <dbReference type="NCBI Taxonomy" id="2811104"/>
    <lineage>
        <taxon>Bacteria</taxon>
        <taxon>Bacillati</taxon>
        <taxon>Actinomycetota</taxon>
        <taxon>Actinomycetes</taxon>
        <taxon>Kitasatosporales</taxon>
        <taxon>Streptomycetaceae</taxon>
        <taxon>Streptomyces</taxon>
    </lineage>
</organism>
<dbReference type="RefSeq" id="WP_205086008.1">
    <property type="nucleotide sequence ID" value="NZ_JAFEUF010000239.1"/>
</dbReference>
<gene>
    <name evidence="2" type="ORF">JS521_29590</name>
</gene>
<feature type="region of interest" description="Disordered" evidence="1">
    <location>
        <begin position="31"/>
        <end position="67"/>
    </location>
</feature>
<name>A0ABS2I7M2_9ACTN</name>
<accession>A0ABS2I7M2</accession>
<evidence type="ECO:0000256" key="1">
    <source>
        <dbReference type="SAM" id="MobiDB-lite"/>
    </source>
</evidence>
<sequence length="67" mass="6613">MTARALLTPDLPPRYATPDLPGACVPTVPMPTASFAGRGRVARPGGRRGGGTGGEHGGEGSGDSVTP</sequence>
<evidence type="ECO:0000313" key="2">
    <source>
        <dbReference type="EMBL" id="MBM7057877.1"/>
    </source>
</evidence>
<feature type="compositionally biased region" description="Gly residues" evidence="1">
    <location>
        <begin position="47"/>
        <end position="61"/>
    </location>
</feature>
<keyword evidence="3" id="KW-1185">Reference proteome</keyword>
<protein>
    <submittedName>
        <fullName evidence="2">Uncharacterized protein</fullName>
    </submittedName>
</protein>
<evidence type="ECO:0000313" key="3">
    <source>
        <dbReference type="Proteomes" id="UP000712045"/>
    </source>
</evidence>
<reference evidence="2 3" key="1">
    <citation type="submission" date="2021-02" db="EMBL/GenBank/DDBJ databases">
        <title>Genome Streptomyces sp. RHZ10.</title>
        <authorList>
            <person name="Besaury L."/>
        </authorList>
    </citation>
    <scope>NUCLEOTIDE SEQUENCE [LARGE SCALE GENOMIC DNA]</scope>
    <source>
        <strain evidence="2 3">RHZ10</strain>
    </source>
</reference>
<dbReference type="Proteomes" id="UP000712045">
    <property type="component" value="Unassembled WGS sequence"/>
</dbReference>
<proteinExistence type="predicted"/>